<dbReference type="Gene3D" id="1.10.287.470">
    <property type="entry name" value="Helix hairpin bin"/>
    <property type="match status" value="1"/>
</dbReference>
<gene>
    <name evidence="2" type="ORF">ALE3EI_0471</name>
</gene>
<evidence type="ECO:0000313" key="3">
    <source>
        <dbReference type="Proteomes" id="UP000515514"/>
    </source>
</evidence>
<organism evidence="2 3">
    <name type="scientific">Constantimarinum furrinae</name>
    <dbReference type="NCBI Taxonomy" id="2562285"/>
    <lineage>
        <taxon>Bacteria</taxon>
        <taxon>Pseudomonadati</taxon>
        <taxon>Bacteroidota</taxon>
        <taxon>Flavobacteriia</taxon>
        <taxon>Flavobacteriales</taxon>
        <taxon>Flavobacteriaceae</taxon>
        <taxon>Altibacter/Constantimarinum group</taxon>
        <taxon>Constantimarinum</taxon>
    </lineage>
</organism>
<keyword evidence="3" id="KW-1185">Reference proteome</keyword>
<dbReference type="GO" id="GO:0015562">
    <property type="term" value="F:efflux transmembrane transporter activity"/>
    <property type="evidence" value="ECO:0007669"/>
    <property type="project" value="TreeGrafter"/>
</dbReference>
<dbReference type="Proteomes" id="UP000515514">
    <property type="component" value="Chromosome"/>
</dbReference>
<accession>A0A7G8PRT7</accession>
<dbReference type="RefSeq" id="WP_186990466.1">
    <property type="nucleotide sequence ID" value="NZ_CP052909.1"/>
</dbReference>
<dbReference type="Gene3D" id="2.40.50.100">
    <property type="match status" value="1"/>
</dbReference>
<evidence type="ECO:0000313" key="2">
    <source>
        <dbReference type="EMBL" id="QNJ97053.1"/>
    </source>
</evidence>
<proteinExistence type="predicted"/>
<dbReference type="InterPro" id="IPR058625">
    <property type="entry name" value="MdtA-like_BSH"/>
</dbReference>
<dbReference type="GO" id="GO:1990281">
    <property type="term" value="C:efflux pump complex"/>
    <property type="evidence" value="ECO:0007669"/>
    <property type="project" value="TreeGrafter"/>
</dbReference>
<dbReference type="SUPFAM" id="SSF111369">
    <property type="entry name" value="HlyD-like secretion proteins"/>
    <property type="match status" value="1"/>
</dbReference>
<name>A0A7G8PRT7_9FLAO</name>
<dbReference type="Pfam" id="PF25917">
    <property type="entry name" value="BSH_RND"/>
    <property type="match status" value="1"/>
</dbReference>
<reference evidence="2 3" key="1">
    <citation type="submission" date="2020-04" db="EMBL/GenBank/DDBJ databases">
        <title>Genome sequence of Altibacter aquimarinus strain ALE3EI.</title>
        <authorList>
            <person name="Oh H.-M."/>
            <person name="Jang D."/>
        </authorList>
    </citation>
    <scope>NUCLEOTIDE SEQUENCE [LARGE SCALE GENOMIC DNA]</scope>
    <source>
        <strain evidence="2 3">ALE3EI</strain>
    </source>
</reference>
<dbReference type="Gene3D" id="2.40.30.170">
    <property type="match status" value="1"/>
</dbReference>
<dbReference type="AlphaFoldDB" id="A0A7G8PRT7"/>
<dbReference type="EMBL" id="CP052909">
    <property type="protein sequence ID" value="QNJ97053.1"/>
    <property type="molecule type" value="Genomic_DNA"/>
</dbReference>
<sequence length="383" mass="42592">MRNILLFAIGAILIVAAIFAANAIIDSNTQTRPPAEKIIKTVYTEVVTNTTIPIIIPANGNLVAKNRLELYSEVQGIFQYSSRDFKAGQTYNRGETLLRINSSEYYASVQAAKSDFVNLITSLMPDLRLDYPEAFPKWERYLNNFNIDQSTPALPEITSEKEKYFITGRGVFSSYYSVKNLEQRLGKYSITAPFNGVLTEALVTRGTLIRSGQKLGEFIDTSVYEVELGIAKNFSDLLKEGEKVSLTALEGSKTYTGTVSRINGRIDQTTQTIKVFVEVQGDDLKEGMYMEAMLEAREEPNAIKIARKLLVDEREIFIVKDSILEVMTVDPVYFSSEEVVLKGVPDGTEILSRTVPGAYAGMLVKIGNESTTQQADSTLKTTE</sequence>
<dbReference type="KEGG" id="alti:ALE3EI_0471"/>
<dbReference type="PANTHER" id="PTHR30469">
    <property type="entry name" value="MULTIDRUG RESISTANCE PROTEIN MDTA"/>
    <property type="match status" value="1"/>
</dbReference>
<protein>
    <submittedName>
        <fullName evidence="2">RND transporter</fullName>
    </submittedName>
</protein>
<evidence type="ECO:0000259" key="1">
    <source>
        <dbReference type="Pfam" id="PF25917"/>
    </source>
</evidence>
<feature type="domain" description="Multidrug resistance protein MdtA-like barrel-sandwich hybrid" evidence="1">
    <location>
        <begin position="69"/>
        <end position="216"/>
    </location>
</feature>